<feature type="transmembrane region" description="Helical" evidence="2">
    <location>
        <begin position="563"/>
        <end position="584"/>
    </location>
</feature>
<evidence type="ECO:0000256" key="1">
    <source>
        <dbReference type="SAM" id="MobiDB-lite"/>
    </source>
</evidence>
<proteinExistence type="predicted"/>
<feature type="compositionally biased region" description="Polar residues" evidence="1">
    <location>
        <begin position="674"/>
        <end position="695"/>
    </location>
</feature>
<evidence type="ECO:0000256" key="2">
    <source>
        <dbReference type="SAM" id="Phobius"/>
    </source>
</evidence>
<keyword evidence="2" id="KW-0472">Membrane</keyword>
<feature type="region of interest" description="Disordered" evidence="1">
    <location>
        <begin position="641"/>
        <end position="695"/>
    </location>
</feature>
<protein>
    <submittedName>
        <fullName evidence="3">Glycoprotein</fullName>
    </submittedName>
</protein>
<feature type="compositionally biased region" description="Basic and acidic residues" evidence="1">
    <location>
        <begin position="655"/>
        <end position="665"/>
    </location>
</feature>
<dbReference type="Pfam" id="PF24664">
    <property type="entry name" value="Monjiviricetes_fusion"/>
    <property type="match status" value="1"/>
</dbReference>
<dbReference type="EMBL" id="OR224971">
    <property type="protein sequence ID" value="WNM95035.1"/>
    <property type="molecule type" value="Genomic_RNA"/>
</dbReference>
<accession>A0AA96HAC9</accession>
<sequence length="695" mass="80075">MYVLSRLCAIFIILTVCRINIAEGQRERFVSNRNLEALEEEGLMTYGYDCARTTTNFTTIALNEVGSCNVENQVISGKKTNVQIVQINDRVTSFGRRCKVVREQVFFRCSFFSDLQPIKGGYKRVTINIDQVTCDNMFSNSQYITPNGAKIVDLREGVETTHTLHETGVVSDGYCKGGIAYINGEQHDSAVSRDVYTIHYYYDELVFDYSKKSVVGLPETVKITKGSYFHPNTGNIYWHYQEYNICEGDRLTLLYNGDATHFILKGQREVIVINKTDTAFGIELDQQDELCGRVIRKLYNKKIIALVYTNESPVKIFPTKTEKVEDLDVSLNVDSRMIYLDRHYKLQMEKLGTYLAVRFCEIQKKILKRLIDMAYVLPERFVTELMNEEGYMVDIRGSIGYIHKCEKVNVVLRQTKSCYQEVPVRYQNQSYFLHPDSKILRPHGEELTCSIIAPTLYKLEGKWFRTYPMLEFVHATPVILNPNDNLTWKYEDSGSFNRRALYTREQLEDYRNSLYLRSSINSVTNNIGRGALGYSLEDSNIDISKMISQKGYMNMLNTLSKSILMGVWSLGNVFSNLFGLYIAYRLACMIFHWMANLYVIYRHHGFDYRLAGAFSNMFTRITTATGEHSVNVMKFLRKKRGKKESDVDTQENDGDSLKGNEKEVVIETPIAPPRNTNNIYPTFNVSHSNTRNPYA</sequence>
<evidence type="ECO:0000313" key="3">
    <source>
        <dbReference type="EMBL" id="WNM95035.1"/>
    </source>
</evidence>
<keyword evidence="2" id="KW-0812">Transmembrane</keyword>
<organism evidence="3">
    <name type="scientific">Diaporthe gulyae chuvirus 1</name>
    <dbReference type="NCBI Taxonomy" id="3077421"/>
    <lineage>
        <taxon>Viruses</taxon>
        <taxon>Riboviria</taxon>
        <taxon>Orthornavirae</taxon>
        <taxon>Negarnaviricota</taxon>
        <taxon>Haploviricotina</taxon>
        <taxon>Monjiviricetes</taxon>
        <taxon>Jingchuvirales</taxon>
        <taxon>Chuviridae</taxon>
    </lineage>
</organism>
<reference evidence="3" key="1">
    <citation type="submission" date="2023-06" db="EMBL/GenBank/DDBJ databases">
        <title>Mycovirome of Diapothe helianthi and D. gulyae, causal agents of Phomopsis stem canker of sunflower, sheds light on interspecieces transmission.</title>
        <authorList>
            <person name="Wu C.-F."/>
            <person name="Zellner W."/>
            <person name="Kontz B."/>
            <person name="Kashyap R."/>
            <person name="Mathew F."/>
            <person name="Marzano S.-Y.L."/>
        </authorList>
    </citation>
    <scope>NUCLEOTIDE SEQUENCE</scope>
    <source>
        <strain evidence="3">Dg31</strain>
    </source>
</reference>
<keyword evidence="2" id="KW-1133">Transmembrane helix</keyword>
<name>A0AA96HAC9_9VIRU</name>